<feature type="signal peptide" evidence="1">
    <location>
        <begin position="1"/>
        <end position="21"/>
    </location>
</feature>
<dbReference type="InterPro" id="IPR015943">
    <property type="entry name" value="WD40/YVTN_repeat-like_dom_sf"/>
</dbReference>
<protein>
    <recommendedName>
        <fullName evidence="4">WD domain, G-beta repeat</fullName>
    </recommendedName>
</protein>
<keyword evidence="3" id="KW-1185">Reference proteome</keyword>
<dbReference type="EMBL" id="CP036526">
    <property type="protein sequence ID" value="QDT08536.1"/>
    <property type="molecule type" value="Genomic_DNA"/>
</dbReference>
<organism evidence="2 3">
    <name type="scientific">Stieleria marina</name>
    <dbReference type="NCBI Taxonomy" id="1930275"/>
    <lineage>
        <taxon>Bacteria</taxon>
        <taxon>Pseudomonadati</taxon>
        <taxon>Planctomycetota</taxon>
        <taxon>Planctomycetia</taxon>
        <taxon>Pirellulales</taxon>
        <taxon>Pirellulaceae</taxon>
        <taxon>Stieleria</taxon>
    </lineage>
</organism>
<dbReference type="Proteomes" id="UP000319817">
    <property type="component" value="Chromosome"/>
</dbReference>
<dbReference type="SUPFAM" id="SSF50969">
    <property type="entry name" value="YVTN repeat-like/Quinoprotein amine dehydrogenase"/>
    <property type="match status" value="1"/>
</dbReference>
<feature type="chain" id="PRO_5022178373" description="WD domain, G-beta repeat" evidence="1">
    <location>
        <begin position="22"/>
        <end position="200"/>
    </location>
</feature>
<evidence type="ECO:0000256" key="1">
    <source>
        <dbReference type="SAM" id="SignalP"/>
    </source>
</evidence>
<dbReference type="Gene3D" id="2.130.10.10">
    <property type="entry name" value="YVTN repeat-like/Quinoprotein amine dehydrogenase"/>
    <property type="match status" value="1"/>
</dbReference>
<sequence precursor="true">MCFTRTALLCSALLMATFASGQDVATTAQLPLQKQMRLSVFPGDVETIRVAPGGKLICVGWRSDKGVPGGAQLLDAQTLQPRFALDIGQDGSNSDPAFTSDSRFLVTLSFRSMLRIWDPMTGKMLGQGSKPSWDWHVCCHPNNQECISSDGQAEIRRWGIPSGKLIAETDTGFKRIVGMDLSRDGKRLALIGRRDGVLAN</sequence>
<name>A0A517NN35_9BACT</name>
<evidence type="ECO:0000313" key="2">
    <source>
        <dbReference type="EMBL" id="QDT08536.1"/>
    </source>
</evidence>
<accession>A0A517NN35</accession>
<dbReference type="InterPro" id="IPR011044">
    <property type="entry name" value="Quino_amine_DH_bsu"/>
</dbReference>
<gene>
    <name evidence="2" type="ORF">K239x_04750</name>
</gene>
<dbReference type="OrthoDB" id="1522627at2"/>
<evidence type="ECO:0000313" key="3">
    <source>
        <dbReference type="Proteomes" id="UP000319817"/>
    </source>
</evidence>
<dbReference type="AlphaFoldDB" id="A0A517NN35"/>
<reference evidence="2 3" key="1">
    <citation type="submission" date="2019-02" db="EMBL/GenBank/DDBJ databases">
        <title>Deep-cultivation of Planctomycetes and their phenomic and genomic characterization uncovers novel biology.</title>
        <authorList>
            <person name="Wiegand S."/>
            <person name="Jogler M."/>
            <person name="Boedeker C."/>
            <person name="Pinto D."/>
            <person name="Vollmers J."/>
            <person name="Rivas-Marin E."/>
            <person name="Kohn T."/>
            <person name="Peeters S.H."/>
            <person name="Heuer A."/>
            <person name="Rast P."/>
            <person name="Oberbeckmann S."/>
            <person name="Bunk B."/>
            <person name="Jeske O."/>
            <person name="Meyerdierks A."/>
            <person name="Storesund J.E."/>
            <person name="Kallscheuer N."/>
            <person name="Luecker S."/>
            <person name="Lage O.M."/>
            <person name="Pohl T."/>
            <person name="Merkel B.J."/>
            <person name="Hornburger P."/>
            <person name="Mueller R.-W."/>
            <person name="Bruemmer F."/>
            <person name="Labrenz M."/>
            <person name="Spormann A.M."/>
            <person name="Op den Camp H."/>
            <person name="Overmann J."/>
            <person name="Amann R."/>
            <person name="Jetten M.S.M."/>
            <person name="Mascher T."/>
            <person name="Medema M.H."/>
            <person name="Devos D.P."/>
            <person name="Kaster A.-K."/>
            <person name="Ovreas L."/>
            <person name="Rohde M."/>
            <person name="Galperin M.Y."/>
            <person name="Jogler C."/>
        </authorList>
    </citation>
    <scope>NUCLEOTIDE SEQUENCE [LARGE SCALE GENOMIC DNA]</scope>
    <source>
        <strain evidence="2 3">K23_9</strain>
    </source>
</reference>
<proteinExistence type="predicted"/>
<dbReference type="RefSeq" id="WP_145416063.1">
    <property type="nucleotide sequence ID" value="NZ_CP036526.1"/>
</dbReference>
<keyword evidence="1" id="KW-0732">Signal</keyword>
<evidence type="ECO:0008006" key="4">
    <source>
        <dbReference type="Google" id="ProtNLM"/>
    </source>
</evidence>